<evidence type="ECO:0000313" key="6">
    <source>
        <dbReference type="Proteomes" id="UP000736672"/>
    </source>
</evidence>
<gene>
    <name evidence="5" type="ORF">B0J15DRAFT_515026</name>
</gene>
<evidence type="ECO:0000256" key="4">
    <source>
        <dbReference type="RuleBase" id="RU000363"/>
    </source>
</evidence>
<organism evidence="5 6">
    <name type="scientific">Fusarium solani</name>
    <name type="common">Filamentous fungus</name>
    <dbReference type="NCBI Taxonomy" id="169388"/>
    <lineage>
        <taxon>Eukaryota</taxon>
        <taxon>Fungi</taxon>
        <taxon>Dikarya</taxon>
        <taxon>Ascomycota</taxon>
        <taxon>Pezizomycotina</taxon>
        <taxon>Sordariomycetes</taxon>
        <taxon>Hypocreomycetidae</taxon>
        <taxon>Hypocreales</taxon>
        <taxon>Nectriaceae</taxon>
        <taxon>Fusarium</taxon>
        <taxon>Fusarium solani species complex</taxon>
    </lineage>
</organism>
<dbReference type="PROSITE" id="PS00061">
    <property type="entry name" value="ADH_SHORT"/>
    <property type="match status" value="1"/>
</dbReference>
<dbReference type="PANTHER" id="PTHR43180:SF33">
    <property type="entry name" value="15-HYDROXYPROSTAGLANDIN DEHYDROGENASE [NAD(+)]-LIKE"/>
    <property type="match status" value="1"/>
</dbReference>
<evidence type="ECO:0000256" key="1">
    <source>
        <dbReference type="ARBA" id="ARBA00006484"/>
    </source>
</evidence>
<dbReference type="PRINTS" id="PR00080">
    <property type="entry name" value="SDRFAMILY"/>
</dbReference>
<comment type="similarity">
    <text evidence="1 4">Belongs to the short-chain dehydrogenases/reductases (SDR) family.</text>
</comment>
<dbReference type="GO" id="GO:0016491">
    <property type="term" value="F:oxidoreductase activity"/>
    <property type="evidence" value="ECO:0007669"/>
    <property type="project" value="UniProtKB-KW"/>
</dbReference>
<dbReference type="OrthoDB" id="5371740at2759"/>
<dbReference type="Gene3D" id="3.40.50.720">
    <property type="entry name" value="NAD(P)-binding Rossmann-like Domain"/>
    <property type="match status" value="1"/>
</dbReference>
<evidence type="ECO:0000256" key="3">
    <source>
        <dbReference type="ARBA" id="ARBA00023002"/>
    </source>
</evidence>
<dbReference type="InterPro" id="IPR020904">
    <property type="entry name" value="Sc_DH/Rdtase_CS"/>
</dbReference>
<dbReference type="AlphaFoldDB" id="A0A9P9GX33"/>
<evidence type="ECO:0000313" key="5">
    <source>
        <dbReference type="EMBL" id="KAH7247144.1"/>
    </source>
</evidence>
<dbReference type="SUPFAM" id="SSF51735">
    <property type="entry name" value="NAD(P)-binding Rossmann-fold domains"/>
    <property type="match status" value="1"/>
</dbReference>
<name>A0A9P9GX33_FUSSL</name>
<dbReference type="PANTHER" id="PTHR43180">
    <property type="entry name" value="3-OXOACYL-(ACYL-CARRIER-PROTEIN) REDUCTASE (AFU_ORTHOLOGUE AFUA_6G11210)"/>
    <property type="match status" value="1"/>
</dbReference>
<dbReference type="Pfam" id="PF00106">
    <property type="entry name" value="adh_short"/>
    <property type="match status" value="1"/>
</dbReference>
<reference evidence="5" key="1">
    <citation type="journal article" date="2021" name="Nat. Commun.">
        <title>Genetic determinants of endophytism in the Arabidopsis root mycobiome.</title>
        <authorList>
            <person name="Mesny F."/>
            <person name="Miyauchi S."/>
            <person name="Thiergart T."/>
            <person name="Pickel B."/>
            <person name="Atanasova L."/>
            <person name="Karlsson M."/>
            <person name="Huettel B."/>
            <person name="Barry K.W."/>
            <person name="Haridas S."/>
            <person name="Chen C."/>
            <person name="Bauer D."/>
            <person name="Andreopoulos W."/>
            <person name="Pangilinan J."/>
            <person name="LaButti K."/>
            <person name="Riley R."/>
            <person name="Lipzen A."/>
            <person name="Clum A."/>
            <person name="Drula E."/>
            <person name="Henrissat B."/>
            <person name="Kohler A."/>
            <person name="Grigoriev I.V."/>
            <person name="Martin F.M."/>
            <person name="Hacquard S."/>
        </authorList>
    </citation>
    <scope>NUCLEOTIDE SEQUENCE</scope>
    <source>
        <strain evidence="5">FSSC 5 MPI-SDFR-AT-0091</strain>
    </source>
</reference>
<keyword evidence="2" id="KW-0521">NADP</keyword>
<protein>
    <submittedName>
        <fullName evidence="5">Uncharacterized protein</fullName>
    </submittedName>
</protein>
<sequence>MSNYIVDEAELENVRGKVILVTGGATGIGHAIVTLAHKHGAKVAFCDVNEESGRSFQRELGSDVLFEKCDVSIWSELLRFFQLTYSTFGAIDSVISNAAINRIETLEDPSDVPTSELPAPDISALNVNMIGTWYVTKAAIHFFGKTPETKSQLVLFGSVASYFDTPPLYTYCASKAGVLGFMRALRTQLPKQNITVNMIAPWMTVTAMVTDHIKKVWGELPANSPLDVAKASLLPIVRPQVNGKGFLINGGNITEVEDKLDETQHVWLGSELDSNMREGQSRLIP</sequence>
<proteinExistence type="inferred from homology"/>
<evidence type="ECO:0000256" key="2">
    <source>
        <dbReference type="ARBA" id="ARBA00022857"/>
    </source>
</evidence>
<accession>A0A9P9GX33</accession>
<dbReference type="EMBL" id="JAGTJS010000016">
    <property type="protein sequence ID" value="KAH7247144.1"/>
    <property type="molecule type" value="Genomic_DNA"/>
</dbReference>
<dbReference type="InterPro" id="IPR002347">
    <property type="entry name" value="SDR_fam"/>
</dbReference>
<keyword evidence="6" id="KW-1185">Reference proteome</keyword>
<dbReference type="PRINTS" id="PR00081">
    <property type="entry name" value="GDHRDH"/>
</dbReference>
<keyword evidence="3" id="KW-0560">Oxidoreductase</keyword>
<comment type="caution">
    <text evidence="5">The sequence shown here is derived from an EMBL/GenBank/DDBJ whole genome shotgun (WGS) entry which is preliminary data.</text>
</comment>
<dbReference type="Proteomes" id="UP000736672">
    <property type="component" value="Unassembled WGS sequence"/>
</dbReference>
<dbReference type="InterPro" id="IPR036291">
    <property type="entry name" value="NAD(P)-bd_dom_sf"/>
</dbReference>